<evidence type="ECO:0000256" key="8">
    <source>
        <dbReference type="ARBA" id="ARBA00023172"/>
    </source>
</evidence>
<dbReference type="SMART" id="SM00559">
    <property type="entry name" value="Ku78"/>
    <property type="match status" value="1"/>
</dbReference>
<reference evidence="15" key="1">
    <citation type="submission" date="2017-02" db="UniProtKB">
        <authorList>
            <consortium name="WormBaseParasite"/>
        </authorList>
    </citation>
    <scope>IDENTIFICATION</scope>
</reference>
<dbReference type="PANTHER" id="PTHR12604:SF2">
    <property type="entry name" value="X-RAY REPAIR CROSS-COMPLEMENTING PROTEIN 6"/>
    <property type="match status" value="1"/>
</dbReference>
<keyword evidence="4" id="KW-0378">Hydrolase</keyword>
<evidence type="ECO:0000313" key="13">
    <source>
        <dbReference type="EMBL" id="VDO71805.1"/>
    </source>
</evidence>
<dbReference type="InterPro" id="IPR006164">
    <property type="entry name" value="DNA_bd_Ku70/Ku80"/>
</dbReference>
<dbReference type="InterPro" id="IPR006165">
    <property type="entry name" value="Ku70"/>
</dbReference>
<dbReference type="SUPFAM" id="SSF100939">
    <property type="entry name" value="SPOC domain-like"/>
    <property type="match status" value="1"/>
</dbReference>
<evidence type="ECO:0000256" key="10">
    <source>
        <dbReference type="ARBA" id="ARBA00023242"/>
    </source>
</evidence>
<dbReference type="InterPro" id="IPR016194">
    <property type="entry name" value="SPOC-like_C_dom_sf"/>
</dbReference>
<dbReference type="Gene3D" id="3.40.50.410">
    <property type="entry name" value="von Willebrand factor, type A domain"/>
    <property type="match status" value="1"/>
</dbReference>
<keyword evidence="8" id="KW-0233">DNA recombination</keyword>
<evidence type="ECO:0000256" key="5">
    <source>
        <dbReference type="ARBA" id="ARBA00022806"/>
    </source>
</evidence>
<dbReference type="SUPFAM" id="SSF53300">
    <property type="entry name" value="vWA-like"/>
    <property type="match status" value="1"/>
</dbReference>
<dbReference type="GO" id="GO:0005524">
    <property type="term" value="F:ATP binding"/>
    <property type="evidence" value="ECO:0007669"/>
    <property type="project" value="UniProtKB-KW"/>
</dbReference>
<dbReference type="InterPro" id="IPR036465">
    <property type="entry name" value="vWFA_dom_sf"/>
</dbReference>
<dbReference type="GO" id="GO:0042162">
    <property type="term" value="F:telomeric DNA binding"/>
    <property type="evidence" value="ECO:0007669"/>
    <property type="project" value="InterPro"/>
</dbReference>
<comment type="subcellular location">
    <subcellularLocation>
        <location evidence="1">Nucleus</location>
    </subcellularLocation>
</comment>
<keyword evidence="6" id="KW-0067">ATP-binding</keyword>
<evidence type="ECO:0000259" key="12">
    <source>
        <dbReference type="SMART" id="SM00559"/>
    </source>
</evidence>
<dbReference type="STRING" id="6290.A0A0N4X2H7"/>
<dbReference type="GO" id="GO:0006310">
    <property type="term" value="P:DNA recombination"/>
    <property type="evidence" value="ECO:0007669"/>
    <property type="project" value="UniProtKB-KW"/>
</dbReference>
<dbReference type="GO" id="GO:0016787">
    <property type="term" value="F:hydrolase activity"/>
    <property type="evidence" value="ECO:0007669"/>
    <property type="project" value="UniProtKB-KW"/>
</dbReference>
<evidence type="ECO:0000256" key="6">
    <source>
        <dbReference type="ARBA" id="ARBA00022840"/>
    </source>
</evidence>
<reference evidence="13 14" key="2">
    <citation type="submission" date="2018-11" db="EMBL/GenBank/DDBJ databases">
        <authorList>
            <consortium name="Pathogen Informatics"/>
        </authorList>
    </citation>
    <scope>NUCLEOTIDE SEQUENCE [LARGE SCALE GENOMIC DNA]</scope>
    <source>
        <strain evidence="13 14">MHpl1</strain>
    </source>
</reference>
<feature type="compositionally biased region" description="Basic and acidic residues" evidence="11">
    <location>
        <begin position="590"/>
        <end position="615"/>
    </location>
</feature>
<dbReference type="Pfam" id="PF02735">
    <property type="entry name" value="Ku"/>
    <property type="match status" value="1"/>
</dbReference>
<evidence type="ECO:0000256" key="9">
    <source>
        <dbReference type="ARBA" id="ARBA00023204"/>
    </source>
</evidence>
<keyword evidence="3" id="KW-0227">DNA damage</keyword>
<evidence type="ECO:0000256" key="11">
    <source>
        <dbReference type="SAM" id="MobiDB-lite"/>
    </source>
</evidence>
<dbReference type="GO" id="GO:0003684">
    <property type="term" value="F:damaged DNA binding"/>
    <property type="evidence" value="ECO:0007669"/>
    <property type="project" value="InterPro"/>
</dbReference>
<keyword evidence="14" id="KW-1185">Reference proteome</keyword>
<evidence type="ECO:0000313" key="14">
    <source>
        <dbReference type="Proteomes" id="UP000268014"/>
    </source>
</evidence>
<dbReference type="InterPro" id="IPR005161">
    <property type="entry name" value="Ku_N"/>
</dbReference>
<sequence>MDDDYEDFDFDVAAESNKKYTLFWIDGGANMFEGGADCDFKRAVKAVFTQLLKIGCSGSRSHRYGLFIANTEKSDTHMPGAVKNCVEWFDLKVRSEHDSGEDQRRVCTLKEFIDEDDIKAAFKKRFGGHRKCDLSTLLWYSRKIFMEILEFVLQCGIFRQGVSQRQQTIVYITNDTNPFEENWATQIEGYFTRMRKGVYSFRHQRGKRTAGEFSVVLLRKEDDDDDETYEKDTRVWRQLDPNIGASKSIEDLETQYALANEARPPPKEYLDYETENPLEKRQVWLPHDNASQRHRHMSGGDTDVKDEPISDVLEDTKWLEKEVEDRTRAKFELKKAIKLGGECIVSEQSEIEELGRFDAKGIVLLGFKPISEINFENHIQPSRFLYPDESSVLGSACLYRALLERCWARKMAMICRFCSRANQKVRLVALGSKQAVICMNGTQKLGPSSAILPETLGTSLILSSELYNKTFRKIELFEDFQNRFDTIREYNFDGFHVVFLPFAEDIRDVSEKMKCPEGEWPKPSASDVRVASAFVKKLTGSYVPTQYENPIPYHARPEWAQRVKKESAHLIEHFHLDKLEELAQTTGRKRGADSKPDAGRAKTAKTDHSETDPRDLAAKGKVTSVEYCSVSYLML</sequence>
<organism evidence="15">
    <name type="scientific">Haemonchus placei</name>
    <name type="common">Barber's pole worm</name>
    <dbReference type="NCBI Taxonomy" id="6290"/>
    <lineage>
        <taxon>Eukaryota</taxon>
        <taxon>Metazoa</taxon>
        <taxon>Ecdysozoa</taxon>
        <taxon>Nematoda</taxon>
        <taxon>Chromadorea</taxon>
        <taxon>Rhabditida</taxon>
        <taxon>Rhabditina</taxon>
        <taxon>Rhabditomorpha</taxon>
        <taxon>Strongyloidea</taxon>
        <taxon>Trichostrongylidae</taxon>
        <taxon>Haemonchus</taxon>
    </lineage>
</organism>
<dbReference type="OrthoDB" id="3249161at2759"/>
<keyword evidence="5" id="KW-0347">Helicase</keyword>
<feature type="domain" description="Ku" evidence="12">
    <location>
        <begin position="325"/>
        <end position="456"/>
    </location>
</feature>
<keyword evidence="10" id="KW-0539">Nucleus</keyword>
<name>A0A0N4X2H7_HAEPC</name>
<dbReference type="GO" id="GO:0043564">
    <property type="term" value="C:Ku70:Ku80 complex"/>
    <property type="evidence" value="ECO:0007669"/>
    <property type="project" value="InterPro"/>
</dbReference>
<dbReference type="AlphaFoldDB" id="A0A0N4X2H7"/>
<dbReference type="Gene3D" id="2.40.290.10">
    <property type="match status" value="1"/>
</dbReference>
<gene>
    <name evidence="13" type="ORF">HPLM_LOCUS18556</name>
</gene>
<protein>
    <submittedName>
        <fullName evidence="15">Ku domain-containing protein</fullName>
    </submittedName>
</protein>
<dbReference type="Pfam" id="PF03731">
    <property type="entry name" value="Ku_N"/>
    <property type="match status" value="1"/>
</dbReference>
<evidence type="ECO:0000256" key="4">
    <source>
        <dbReference type="ARBA" id="ARBA00022801"/>
    </source>
</evidence>
<dbReference type="OMA" id="MVMEAKP"/>
<evidence type="ECO:0000256" key="7">
    <source>
        <dbReference type="ARBA" id="ARBA00023125"/>
    </source>
</evidence>
<dbReference type="GO" id="GO:0006303">
    <property type="term" value="P:double-strand break repair via nonhomologous end joining"/>
    <property type="evidence" value="ECO:0007669"/>
    <property type="project" value="InterPro"/>
</dbReference>
<keyword evidence="7" id="KW-0238">DNA-binding</keyword>
<dbReference type="WBParaSite" id="HPLM_0001856401-mRNA-1">
    <property type="protein sequence ID" value="HPLM_0001856401-mRNA-1"/>
    <property type="gene ID" value="HPLM_0001856401"/>
</dbReference>
<keyword evidence="9" id="KW-0234">DNA repair</keyword>
<evidence type="ECO:0000313" key="15">
    <source>
        <dbReference type="WBParaSite" id="HPLM_0001856401-mRNA-1"/>
    </source>
</evidence>
<evidence type="ECO:0000256" key="3">
    <source>
        <dbReference type="ARBA" id="ARBA00022763"/>
    </source>
</evidence>
<keyword evidence="2" id="KW-0547">Nucleotide-binding</keyword>
<dbReference type="Gene3D" id="1.10.1600.10">
    <property type="match status" value="1"/>
</dbReference>
<feature type="region of interest" description="Disordered" evidence="11">
    <location>
        <begin position="585"/>
        <end position="615"/>
    </location>
</feature>
<dbReference type="GO" id="GO:0000723">
    <property type="term" value="P:telomere maintenance"/>
    <property type="evidence" value="ECO:0007669"/>
    <property type="project" value="InterPro"/>
</dbReference>
<dbReference type="GO" id="GO:0004386">
    <property type="term" value="F:helicase activity"/>
    <property type="evidence" value="ECO:0007669"/>
    <property type="project" value="UniProtKB-KW"/>
</dbReference>
<accession>A0A0N4X2H7</accession>
<dbReference type="PANTHER" id="PTHR12604">
    <property type="entry name" value="KU AUTOANTIGEN DNA HELICASE"/>
    <property type="match status" value="1"/>
</dbReference>
<proteinExistence type="predicted"/>
<evidence type="ECO:0000256" key="2">
    <source>
        <dbReference type="ARBA" id="ARBA00022741"/>
    </source>
</evidence>
<dbReference type="PIRSF" id="PIRSF003033">
    <property type="entry name" value="Ku70"/>
    <property type="match status" value="1"/>
</dbReference>
<dbReference type="EMBL" id="UZAF01020652">
    <property type="protein sequence ID" value="VDO71805.1"/>
    <property type="molecule type" value="Genomic_DNA"/>
</dbReference>
<dbReference type="GO" id="GO:0003690">
    <property type="term" value="F:double-stranded DNA binding"/>
    <property type="evidence" value="ECO:0007669"/>
    <property type="project" value="TreeGrafter"/>
</dbReference>
<evidence type="ECO:0000256" key="1">
    <source>
        <dbReference type="ARBA" id="ARBA00004123"/>
    </source>
</evidence>
<dbReference type="Proteomes" id="UP000268014">
    <property type="component" value="Unassembled WGS sequence"/>
</dbReference>